<name>A0ABT0K0Y5_9ACTN</name>
<dbReference type="SUPFAM" id="SSF53822">
    <property type="entry name" value="Periplasmic binding protein-like I"/>
    <property type="match status" value="1"/>
</dbReference>
<comment type="similarity">
    <text evidence="1">Belongs to the leucine-binding protein family.</text>
</comment>
<dbReference type="InterPro" id="IPR051010">
    <property type="entry name" value="BCAA_transport"/>
</dbReference>
<dbReference type="InterPro" id="IPR028082">
    <property type="entry name" value="Peripla_BP_I"/>
</dbReference>
<feature type="compositionally biased region" description="Low complexity" evidence="3">
    <location>
        <begin position="381"/>
        <end position="405"/>
    </location>
</feature>
<evidence type="ECO:0000256" key="3">
    <source>
        <dbReference type="SAM" id="MobiDB-lite"/>
    </source>
</evidence>
<dbReference type="Pfam" id="PF13458">
    <property type="entry name" value="Peripla_BP_6"/>
    <property type="match status" value="1"/>
</dbReference>
<feature type="domain" description="Leucine-binding protein" evidence="4">
    <location>
        <begin position="2"/>
        <end position="362"/>
    </location>
</feature>
<evidence type="ECO:0000256" key="1">
    <source>
        <dbReference type="ARBA" id="ARBA00010062"/>
    </source>
</evidence>
<dbReference type="PANTHER" id="PTHR30483:SF37">
    <property type="entry name" value="ABC TRANSPORTER SUBSTRATE-BINDING PROTEIN"/>
    <property type="match status" value="1"/>
</dbReference>
<dbReference type="RefSeq" id="WP_248825698.1">
    <property type="nucleotide sequence ID" value="NZ_JALKFT010000017.1"/>
</dbReference>
<evidence type="ECO:0000313" key="6">
    <source>
        <dbReference type="Proteomes" id="UP001201873"/>
    </source>
</evidence>
<dbReference type="EMBL" id="JALKFT010000017">
    <property type="protein sequence ID" value="MCK9877457.1"/>
    <property type="molecule type" value="Genomic_DNA"/>
</dbReference>
<dbReference type="Gene3D" id="3.40.50.2300">
    <property type="match status" value="2"/>
</dbReference>
<comment type="caution">
    <text evidence="5">The sequence shown here is derived from an EMBL/GenBank/DDBJ whole genome shotgun (WGS) entry which is preliminary data.</text>
</comment>
<dbReference type="InterPro" id="IPR028081">
    <property type="entry name" value="Leu-bd"/>
</dbReference>
<evidence type="ECO:0000259" key="4">
    <source>
        <dbReference type="Pfam" id="PF13458"/>
    </source>
</evidence>
<keyword evidence="2" id="KW-0732">Signal</keyword>
<protein>
    <submittedName>
        <fullName evidence="5">ABC transporter substrate-binding protein</fullName>
    </submittedName>
</protein>
<dbReference type="PANTHER" id="PTHR30483">
    <property type="entry name" value="LEUCINE-SPECIFIC-BINDING PROTEIN"/>
    <property type="match status" value="1"/>
</dbReference>
<evidence type="ECO:0000313" key="5">
    <source>
        <dbReference type="EMBL" id="MCK9877457.1"/>
    </source>
</evidence>
<organism evidence="5 6">
    <name type="scientific">Frankia umida</name>
    <dbReference type="NCBI Taxonomy" id="573489"/>
    <lineage>
        <taxon>Bacteria</taxon>
        <taxon>Bacillati</taxon>
        <taxon>Actinomycetota</taxon>
        <taxon>Actinomycetes</taxon>
        <taxon>Frankiales</taxon>
        <taxon>Frankiaceae</taxon>
        <taxon>Frankia</taxon>
    </lineage>
</organism>
<reference evidence="5 6" key="1">
    <citation type="submission" date="2022-04" db="EMBL/GenBank/DDBJ databases">
        <title>Genome diversity in the genus Frankia.</title>
        <authorList>
            <person name="Carlos-Shanley C."/>
            <person name="Hahn D."/>
        </authorList>
    </citation>
    <scope>NUCLEOTIDE SEQUENCE [LARGE SCALE GENOMIC DNA]</scope>
    <source>
        <strain evidence="5 6">Ag45/Mut15</strain>
    </source>
</reference>
<dbReference type="CDD" id="cd06340">
    <property type="entry name" value="PBP1_ABC_ligand_binding-like"/>
    <property type="match status" value="1"/>
</dbReference>
<evidence type="ECO:0000256" key="2">
    <source>
        <dbReference type="ARBA" id="ARBA00022729"/>
    </source>
</evidence>
<gene>
    <name evidence="5" type="ORF">MXD59_17045</name>
</gene>
<feature type="region of interest" description="Disordered" evidence="3">
    <location>
        <begin position="380"/>
        <end position="405"/>
    </location>
</feature>
<dbReference type="Proteomes" id="UP001201873">
    <property type="component" value="Unassembled WGS sequence"/>
</dbReference>
<sequence>MKIGLIAPLTGNDPATGRDAQRGAELATRLINTGTAGFTYADGRIWGPTGRARLSIVTLDTKNDRQRAADETSTLVGDKQVVGIVGAFDADSTLDASQRAERLQTPFVSGDAPLTALTERGLNWFFRTAPDAADFGGGFLSLLRNAEQVGQERRRIALLYSNDATGNDLRSTVTEFAEEAGYPLVASVSYEPGDPNPVGAVTAVRDAAPDIVLATVDGDHGEHLAQAFSTVGYVPPALVGYGPAAQTARLAALPGFADRVSRQASWSLPIARANPLAAAVAERYQRDFDTAMSAEAANAFTAVTVLAQAINDAGSTDHELVRSALVAVDLPGNQTIMPWNGVRFDGTHQNTLASTVIEQNTDGSFAPVYPRDLATATVRWPAPGTAGTTSPTDAAGTTGATAAAR</sequence>
<accession>A0ABT0K0Y5</accession>
<keyword evidence="6" id="KW-1185">Reference proteome</keyword>
<proteinExistence type="inferred from homology"/>